<keyword evidence="2" id="KW-0812">Transmembrane</keyword>
<dbReference type="PROSITE" id="PS51781">
    <property type="entry name" value="SH3B"/>
    <property type="match status" value="1"/>
</dbReference>
<dbReference type="AlphaFoldDB" id="A0A644XU00"/>
<feature type="compositionally biased region" description="Low complexity" evidence="1">
    <location>
        <begin position="62"/>
        <end position="86"/>
    </location>
</feature>
<evidence type="ECO:0000259" key="3">
    <source>
        <dbReference type="PROSITE" id="PS51781"/>
    </source>
</evidence>
<dbReference type="EMBL" id="VSSQ01002857">
    <property type="protein sequence ID" value="MPM17763.1"/>
    <property type="molecule type" value="Genomic_DNA"/>
</dbReference>
<reference evidence="4" key="1">
    <citation type="submission" date="2019-08" db="EMBL/GenBank/DDBJ databases">
        <authorList>
            <person name="Kucharzyk K."/>
            <person name="Murdoch R.W."/>
            <person name="Higgins S."/>
            <person name="Loffler F."/>
        </authorList>
    </citation>
    <scope>NUCLEOTIDE SEQUENCE</scope>
</reference>
<sequence>MRRRSVRITPLGYIVLSIIILVMLVSIYFIVWSMRGSKNEDLTASTSPSGYTPTPSLAPVGADTPNPTVAPAADTPTPAATSTVTPKQDDTPEPATKTPSPEQVQSAVDGTLNSSGVYMRAGPGQSYSRVGTYSSGTQLKIYEVVYGTGGELDYYFVKVVKENLYGYIAAKFVDKAGLLPGESATPTPKAIAGTIPGTVSASVVALRTMPTTEGNTPIGEAKKGDSVLIYFKTGDFYYIQVVATGVQCYAAAKFITPSTTVPTGTPVP</sequence>
<keyword evidence="2" id="KW-0472">Membrane</keyword>
<dbReference type="PANTHER" id="PTHR34408:SF1">
    <property type="entry name" value="GLYCOSYL HYDROLASE FAMILY 19 DOMAIN-CONTAINING PROTEIN HI_1415"/>
    <property type="match status" value="1"/>
</dbReference>
<dbReference type="InterPro" id="IPR052354">
    <property type="entry name" value="Cell_Wall_Dynamics_Protein"/>
</dbReference>
<dbReference type="Pfam" id="PF08239">
    <property type="entry name" value="SH3_3"/>
    <property type="match status" value="1"/>
</dbReference>
<dbReference type="PANTHER" id="PTHR34408">
    <property type="entry name" value="FAMILY PROTEIN, PUTATIVE-RELATED"/>
    <property type="match status" value="1"/>
</dbReference>
<gene>
    <name evidence="4" type="ORF">SDC9_64162</name>
</gene>
<accession>A0A644XU00</accession>
<evidence type="ECO:0000313" key="4">
    <source>
        <dbReference type="EMBL" id="MPM17763.1"/>
    </source>
</evidence>
<keyword evidence="2" id="KW-1133">Transmembrane helix</keyword>
<feature type="region of interest" description="Disordered" evidence="1">
    <location>
        <begin position="41"/>
        <end position="107"/>
    </location>
</feature>
<dbReference type="Gene3D" id="2.30.30.40">
    <property type="entry name" value="SH3 Domains"/>
    <property type="match status" value="2"/>
</dbReference>
<comment type="caution">
    <text evidence="4">The sequence shown here is derived from an EMBL/GenBank/DDBJ whole genome shotgun (WGS) entry which is preliminary data.</text>
</comment>
<name>A0A644XU00_9ZZZZ</name>
<dbReference type="InterPro" id="IPR003646">
    <property type="entry name" value="SH3-like_bac-type"/>
</dbReference>
<feature type="compositionally biased region" description="Low complexity" evidence="1">
    <location>
        <begin position="43"/>
        <end position="55"/>
    </location>
</feature>
<feature type="domain" description="SH3b" evidence="3">
    <location>
        <begin position="107"/>
        <end position="177"/>
    </location>
</feature>
<organism evidence="4">
    <name type="scientific">bioreactor metagenome</name>
    <dbReference type="NCBI Taxonomy" id="1076179"/>
    <lineage>
        <taxon>unclassified sequences</taxon>
        <taxon>metagenomes</taxon>
        <taxon>ecological metagenomes</taxon>
    </lineage>
</organism>
<evidence type="ECO:0000256" key="1">
    <source>
        <dbReference type="SAM" id="MobiDB-lite"/>
    </source>
</evidence>
<feature type="transmembrane region" description="Helical" evidence="2">
    <location>
        <begin position="12"/>
        <end position="32"/>
    </location>
</feature>
<dbReference type="PRINTS" id="PR01217">
    <property type="entry name" value="PRICHEXTENSN"/>
</dbReference>
<evidence type="ECO:0000256" key="2">
    <source>
        <dbReference type="SAM" id="Phobius"/>
    </source>
</evidence>
<proteinExistence type="predicted"/>
<protein>
    <recommendedName>
        <fullName evidence="3">SH3b domain-containing protein</fullName>
    </recommendedName>
</protein>
<feature type="compositionally biased region" description="Polar residues" evidence="1">
    <location>
        <begin position="97"/>
        <end position="107"/>
    </location>
</feature>